<comment type="subcellular location">
    <subcellularLocation>
        <location evidence="1">Secreted</location>
    </subcellularLocation>
</comment>
<evidence type="ECO:0000256" key="3">
    <source>
        <dbReference type="SAM" id="SignalP"/>
    </source>
</evidence>
<dbReference type="GO" id="GO:0005576">
    <property type="term" value="C:extracellular region"/>
    <property type="evidence" value="ECO:0007669"/>
    <property type="project" value="UniProtKB-SubCell"/>
</dbReference>
<keyword evidence="2" id="KW-0964">Secreted</keyword>
<evidence type="ECO:0000313" key="6">
    <source>
        <dbReference type="Proteomes" id="UP000466442"/>
    </source>
</evidence>
<evidence type="ECO:0000313" key="5">
    <source>
        <dbReference type="EMBL" id="KAF6205278.1"/>
    </source>
</evidence>
<evidence type="ECO:0000259" key="4">
    <source>
        <dbReference type="Pfam" id="PF15430"/>
    </source>
</evidence>
<accession>A0A8S9XAF0</accession>
<evidence type="ECO:0000256" key="2">
    <source>
        <dbReference type="ARBA" id="ARBA00022525"/>
    </source>
</evidence>
<keyword evidence="3" id="KW-0732">Signal</keyword>
<gene>
    <name evidence="5" type="ORF">GE061_019447</name>
</gene>
<dbReference type="EMBL" id="WIXP02000009">
    <property type="protein sequence ID" value="KAF6205278.1"/>
    <property type="molecule type" value="Genomic_DNA"/>
</dbReference>
<proteinExistence type="predicted"/>
<dbReference type="AlphaFoldDB" id="A0A8S9XAF0"/>
<comment type="caution">
    <text evidence="5">The sequence shown here is derived from an EMBL/GenBank/DDBJ whole genome shotgun (WGS) entry which is preliminary data.</text>
</comment>
<dbReference type="Proteomes" id="UP000466442">
    <property type="component" value="Linkage Group LG9"/>
</dbReference>
<feature type="domain" description="Single" evidence="4">
    <location>
        <begin position="29"/>
        <end position="94"/>
    </location>
</feature>
<name>A0A8S9XAF0_APOLU</name>
<feature type="chain" id="PRO_5035764063" description="Single domain-containing protein" evidence="3">
    <location>
        <begin position="17"/>
        <end position="103"/>
    </location>
</feature>
<organism evidence="5 6">
    <name type="scientific">Apolygus lucorum</name>
    <name type="common">Small green plant bug</name>
    <name type="synonym">Lygocoris lucorum</name>
    <dbReference type="NCBI Taxonomy" id="248454"/>
    <lineage>
        <taxon>Eukaryota</taxon>
        <taxon>Metazoa</taxon>
        <taxon>Ecdysozoa</taxon>
        <taxon>Arthropoda</taxon>
        <taxon>Hexapoda</taxon>
        <taxon>Insecta</taxon>
        <taxon>Pterygota</taxon>
        <taxon>Neoptera</taxon>
        <taxon>Paraneoptera</taxon>
        <taxon>Hemiptera</taxon>
        <taxon>Heteroptera</taxon>
        <taxon>Panheteroptera</taxon>
        <taxon>Cimicomorpha</taxon>
        <taxon>Miridae</taxon>
        <taxon>Mirini</taxon>
        <taxon>Apolygus</taxon>
    </lineage>
</organism>
<protein>
    <recommendedName>
        <fullName evidence="4">Single domain-containing protein</fullName>
    </recommendedName>
</protein>
<keyword evidence="6" id="KW-1185">Reference proteome</keyword>
<dbReference type="InterPro" id="IPR029277">
    <property type="entry name" value="SVWC_dom"/>
</dbReference>
<evidence type="ECO:0000256" key="1">
    <source>
        <dbReference type="ARBA" id="ARBA00004613"/>
    </source>
</evidence>
<feature type="signal peptide" evidence="3">
    <location>
        <begin position="1"/>
        <end position="16"/>
    </location>
</feature>
<reference evidence="5" key="1">
    <citation type="journal article" date="2021" name="Mol. Ecol. Resour.">
        <title>Apolygus lucorum genome provides insights into omnivorousness and mesophyll feeding.</title>
        <authorList>
            <person name="Liu Y."/>
            <person name="Liu H."/>
            <person name="Wang H."/>
            <person name="Huang T."/>
            <person name="Liu B."/>
            <person name="Yang B."/>
            <person name="Yin L."/>
            <person name="Li B."/>
            <person name="Zhang Y."/>
            <person name="Zhang S."/>
            <person name="Jiang F."/>
            <person name="Zhang X."/>
            <person name="Ren Y."/>
            <person name="Wang B."/>
            <person name="Wang S."/>
            <person name="Lu Y."/>
            <person name="Wu K."/>
            <person name="Fan W."/>
            <person name="Wang G."/>
        </authorList>
    </citation>
    <scope>NUCLEOTIDE SEQUENCE</scope>
    <source>
        <strain evidence="5">12Hb</strain>
    </source>
</reference>
<dbReference type="Pfam" id="PF15430">
    <property type="entry name" value="SVWC"/>
    <property type="match status" value="1"/>
</dbReference>
<sequence length="103" mass="11498">MRTWLILASLFGVVFTSVVKRPKLAKDECGVDGKVLKAGEEIPVPGMCAVYVCEAVESNYYLLIKNCDNVPVNSHKDDPESDPKSLVYPGCCRNRRTPLKWPK</sequence>